<sequence length="856" mass="93108">MERWLRPAGIGLLLTVLAVQLQAQDTTTAVADNDAELDSLDEGTQHADLFEDTGPWYQLRRALRIVHDNSPFLGHFFPEALTGVLVAPAGSLPSTAIDLCINSAQTLHTAQLNRQSPEVQYCNAALTRVSSQLVRDQATHLDASVRGACMLPLGYTLEAPAAASHAPATPQTPRNAPSTDSDARSSAKRSAKNRSSLKADRVKVCKMIDPQRNGSRVCKVSDALNACGITASPAAVSHWLRGWRHGDLVEANGSLHRSNPLQFPELDEHMRKYVEDHMIAASLGFGQNWRSLKEEAAAFAKARCERGDEKYANFQNSHGWLARFCKRYGVKARLLRGVSGPALPDNDEVRPAMETYRSSIDELAQQHNVDAERIYCMDEFTLFYNQPPQGLYSPLEFQEPSGSNHMIDDARLTGLACVNATGSHAIPCAAVSNLEKPYSFVSLPKLPGLPVPYMPQSRGWVDEHVLLWWFTDVFQPAIKARHGERDVILILDSAPVHVKTELPLQKPSFPNVHLSFLPACSVSNFQPLTRGITAVFKTFYKAMLLQRTVTCIPNGATLHQLRFTADPSGHPPPDSGLIHGARASMLEALELMNEAWSRLSPDTITISWRQADCLSQRLIDTIPIATDAFTYPANSVVAPNQLESARAELTDAFDRVLAVAREAMQGVEASNQDQNILTTVMVREVLGALALRVGPDTSSVQIREALHCYATIEDDPRLLPTIAVSMMQSQPVPTPAPPYPLMSNAVGSQRDLSPAEILERGAADLLRIDPIRVLGWPEDAVDEWEAAKASLRKLQALAQAKLARGVNMVDPVGPAQVEPSAVPVTAASATTTAPPAAAESTTAAPTQQGPPVVQAP</sequence>
<feature type="compositionally biased region" description="Low complexity" evidence="2">
    <location>
        <begin position="162"/>
        <end position="173"/>
    </location>
</feature>
<dbReference type="KEGG" id="mbr:MONBRDRAFT_6208"/>
<dbReference type="InterPro" id="IPR004875">
    <property type="entry name" value="DDE_SF_endonuclease_dom"/>
</dbReference>
<keyword evidence="3" id="KW-0732">Signal</keyword>
<keyword evidence="7" id="KW-1185">Reference proteome</keyword>
<feature type="compositionally biased region" description="Low complexity" evidence="2">
    <location>
        <begin position="819"/>
        <end position="846"/>
    </location>
</feature>
<feature type="chain" id="PRO_5002742364" description="HTH CENPB-type domain-containing protein" evidence="3">
    <location>
        <begin position="24"/>
        <end position="856"/>
    </location>
</feature>
<gene>
    <name evidence="6" type="ORF">MONBRDRAFT_6208</name>
</gene>
<dbReference type="SUPFAM" id="SSF46689">
    <property type="entry name" value="Homeodomain-like"/>
    <property type="match status" value="1"/>
</dbReference>
<evidence type="ECO:0000313" key="6">
    <source>
        <dbReference type="EMBL" id="EDQ91189.1"/>
    </source>
</evidence>
<dbReference type="PANTHER" id="PTHR19303:SF73">
    <property type="entry name" value="PROTEIN PDC2"/>
    <property type="match status" value="1"/>
</dbReference>
<dbReference type="eggNOG" id="KOG3105">
    <property type="taxonomic scope" value="Eukaryota"/>
</dbReference>
<keyword evidence="1" id="KW-0238">DNA-binding</keyword>
<dbReference type="GO" id="GO:0003677">
    <property type="term" value="F:DNA binding"/>
    <property type="evidence" value="ECO:0000318"/>
    <property type="project" value="GO_Central"/>
</dbReference>
<reference evidence="6 7" key="1">
    <citation type="journal article" date="2008" name="Nature">
        <title>The genome of the choanoflagellate Monosiga brevicollis and the origin of metazoans.</title>
        <authorList>
            <consortium name="JGI Sequencing"/>
            <person name="King N."/>
            <person name="Westbrook M.J."/>
            <person name="Young S.L."/>
            <person name="Kuo A."/>
            <person name="Abedin M."/>
            <person name="Chapman J."/>
            <person name="Fairclough S."/>
            <person name="Hellsten U."/>
            <person name="Isogai Y."/>
            <person name="Letunic I."/>
            <person name="Marr M."/>
            <person name="Pincus D."/>
            <person name="Putnam N."/>
            <person name="Rokas A."/>
            <person name="Wright K.J."/>
            <person name="Zuzow R."/>
            <person name="Dirks W."/>
            <person name="Good M."/>
            <person name="Goodstein D."/>
            <person name="Lemons D."/>
            <person name="Li W."/>
            <person name="Lyons J.B."/>
            <person name="Morris A."/>
            <person name="Nichols S."/>
            <person name="Richter D.J."/>
            <person name="Salamov A."/>
            <person name="Bork P."/>
            <person name="Lim W.A."/>
            <person name="Manning G."/>
            <person name="Miller W.T."/>
            <person name="McGinnis W."/>
            <person name="Shapiro H."/>
            <person name="Tjian R."/>
            <person name="Grigoriev I.V."/>
            <person name="Rokhsar D."/>
        </authorList>
    </citation>
    <scope>NUCLEOTIDE SEQUENCE [LARGE SCALE GENOMIC DNA]</scope>
    <source>
        <strain evidence="7">MX1 / ATCC 50154</strain>
    </source>
</reference>
<feature type="signal peptide" evidence="3">
    <location>
        <begin position="1"/>
        <end position="23"/>
    </location>
</feature>
<dbReference type="GeneID" id="5889120"/>
<feature type="region of interest" description="Disordered" evidence="2">
    <location>
        <begin position="819"/>
        <end position="856"/>
    </location>
</feature>
<accession>A9UT57</accession>
<evidence type="ECO:0000256" key="3">
    <source>
        <dbReference type="SAM" id="SignalP"/>
    </source>
</evidence>
<dbReference type="AlphaFoldDB" id="A9UT57"/>
<name>A9UT57_MONBE</name>
<dbReference type="PANTHER" id="PTHR19303">
    <property type="entry name" value="TRANSPOSON"/>
    <property type="match status" value="1"/>
</dbReference>
<dbReference type="InterPro" id="IPR009057">
    <property type="entry name" value="Homeodomain-like_sf"/>
</dbReference>
<feature type="domain" description="HTH CENPB-type" evidence="5">
    <location>
        <begin position="263"/>
        <end position="333"/>
    </location>
</feature>
<feature type="region of interest" description="Disordered" evidence="2">
    <location>
        <begin position="162"/>
        <end position="198"/>
    </location>
</feature>
<dbReference type="RefSeq" id="XP_001743611.1">
    <property type="nucleotide sequence ID" value="XM_001743559.1"/>
</dbReference>
<dbReference type="Pfam" id="PF03184">
    <property type="entry name" value="DDE_1"/>
    <property type="match status" value="1"/>
</dbReference>
<dbReference type="Pfam" id="PF03221">
    <property type="entry name" value="HTH_Tnp_Tc5"/>
    <property type="match status" value="1"/>
</dbReference>
<evidence type="ECO:0000313" key="7">
    <source>
        <dbReference type="Proteomes" id="UP000001357"/>
    </source>
</evidence>
<dbReference type="GO" id="GO:0005634">
    <property type="term" value="C:nucleus"/>
    <property type="evidence" value="ECO:0000318"/>
    <property type="project" value="GO_Central"/>
</dbReference>
<organism evidence="6 7">
    <name type="scientific">Monosiga brevicollis</name>
    <name type="common">Choanoflagellate</name>
    <dbReference type="NCBI Taxonomy" id="81824"/>
    <lineage>
        <taxon>Eukaryota</taxon>
        <taxon>Choanoflagellata</taxon>
        <taxon>Craspedida</taxon>
        <taxon>Salpingoecidae</taxon>
        <taxon>Monosiga</taxon>
    </lineage>
</organism>
<protein>
    <recommendedName>
        <fullName evidence="8">HTH CENPB-type domain-containing protein</fullName>
    </recommendedName>
</protein>
<evidence type="ECO:0000259" key="5">
    <source>
        <dbReference type="Pfam" id="PF03221"/>
    </source>
</evidence>
<evidence type="ECO:0000259" key="4">
    <source>
        <dbReference type="Pfam" id="PF03184"/>
    </source>
</evidence>
<dbReference type="Proteomes" id="UP000001357">
    <property type="component" value="Unassembled WGS sequence"/>
</dbReference>
<evidence type="ECO:0000256" key="1">
    <source>
        <dbReference type="ARBA" id="ARBA00023125"/>
    </source>
</evidence>
<evidence type="ECO:0008006" key="8">
    <source>
        <dbReference type="Google" id="ProtNLM"/>
    </source>
</evidence>
<feature type="domain" description="DDE-1" evidence="4">
    <location>
        <begin position="410"/>
        <end position="608"/>
    </location>
</feature>
<proteinExistence type="predicted"/>
<dbReference type="InterPro" id="IPR006600">
    <property type="entry name" value="HTH_CenpB_DNA-bd_dom"/>
</dbReference>
<dbReference type="EMBL" id="CH991545">
    <property type="protein sequence ID" value="EDQ91189.1"/>
    <property type="molecule type" value="Genomic_DNA"/>
</dbReference>
<dbReference type="InParanoid" id="A9UT57"/>
<dbReference type="InterPro" id="IPR050863">
    <property type="entry name" value="CenT-Element_Derived"/>
</dbReference>
<evidence type="ECO:0000256" key="2">
    <source>
        <dbReference type="SAM" id="MobiDB-lite"/>
    </source>
</evidence>